<protein>
    <submittedName>
        <fullName evidence="1">Surface protein bspA-like (TvBspA-like-625)</fullName>
    </submittedName>
</protein>
<reference evidence="1 2" key="1">
    <citation type="submission" date="2024-02" db="EMBL/GenBank/DDBJ databases">
        <authorList>
            <person name="Chen Y."/>
            <person name="Shah S."/>
            <person name="Dougan E. K."/>
            <person name="Thang M."/>
            <person name="Chan C."/>
        </authorList>
    </citation>
    <scope>NUCLEOTIDE SEQUENCE [LARGE SCALE GENOMIC DNA]</scope>
</reference>
<dbReference type="Pfam" id="PF13306">
    <property type="entry name" value="LRR_5"/>
    <property type="match status" value="1"/>
</dbReference>
<sequence>MKRMSVVDVVKGDTKLIDNDQTVLQAGLSPDVVLQDCFTVRSVECSRLMDAPLMSGDCEDLFMVNIPEGVQEIPIQAFIFCARLGQVNLSDVTKIGPAAFRSCRSLTSLTIPDSVRMIGEEAFCGCNSLTAAL</sequence>
<accession>A0ABP0I5Q2</accession>
<dbReference type="EMBL" id="CAXAMM010002559">
    <property type="protein sequence ID" value="CAK8996650.1"/>
    <property type="molecule type" value="Genomic_DNA"/>
</dbReference>
<dbReference type="SUPFAM" id="SSF52058">
    <property type="entry name" value="L domain-like"/>
    <property type="match status" value="1"/>
</dbReference>
<evidence type="ECO:0000313" key="2">
    <source>
        <dbReference type="Proteomes" id="UP001642464"/>
    </source>
</evidence>
<dbReference type="InterPro" id="IPR026906">
    <property type="entry name" value="LRR_5"/>
</dbReference>
<dbReference type="Proteomes" id="UP001642464">
    <property type="component" value="Unassembled WGS sequence"/>
</dbReference>
<keyword evidence="2" id="KW-1185">Reference proteome</keyword>
<evidence type="ECO:0000313" key="1">
    <source>
        <dbReference type="EMBL" id="CAK8996650.1"/>
    </source>
</evidence>
<dbReference type="Gene3D" id="3.80.10.10">
    <property type="entry name" value="Ribonuclease Inhibitor"/>
    <property type="match status" value="1"/>
</dbReference>
<comment type="caution">
    <text evidence="1">The sequence shown here is derived from an EMBL/GenBank/DDBJ whole genome shotgun (WGS) entry which is preliminary data.</text>
</comment>
<proteinExistence type="predicted"/>
<name>A0ABP0I5Q2_9DINO</name>
<dbReference type="InterPro" id="IPR032675">
    <property type="entry name" value="LRR_dom_sf"/>
</dbReference>
<gene>
    <name evidence="1" type="ORF">SCF082_LOCUS4887</name>
</gene>
<organism evidence="1 2">
    <name type="scientific">Durusdinium trenchii</name>
    <dbReference type="NCBI Taxonomy" id="1381693"/>
    <lineage>
        <taxon>Eukaryota</taxon>
        <taxon>Sar</taxon>
        <taxon>Alveolata</taxon>
        <taxon>Dinophyceae</taxon>
        <taxon>Suessiales</taxon>
        <taxon>Symbiodiniaceae</taxon>
        <taxon>Durusdinium</taxon>
    </lineage>
</organism>